<sequence length="85" mass="9629">MKCVSNKVCYHSKGEAEEALIHLQAKYRTASGGGPTSTYWCPDCGYYHTTSKGEKSATLQSAEVKKRIEVQKEANYWEEKFKGKF</sequence>
<dbReference type="AlphaFoldDB" id="A0A937FTL9"/>
<keyword evidence="2" id="KW-1185">Reference proteome</keyword>
<dbReference type="Proteomes" id="UP000614216">
    <property type="component" value="Unassembled WGS sequence"/>
</dbReference>
<comment type="caution">
    <text evidence="1">The sequence shown here is derived from an EMBL/GenBank/DDBJ whole genome shotgun (WGS) entry which is preliminary data.</text>
</comment>
<dbReference type="EMBL" id="JAEUGD010000016">
    <property type="protein sequence ID" value="MBL6445574.1"/>
    <property type="molecule type" value="Genomic_DNA"/>
</dbReference>
<evidence type="ECO:0000313" key="2">
    <source>
        <dbReference type="Proteomes" id="UP000614216"/>
    </source>
</evidence>
<protein>
    <submittedName>
        <fullName evidence="1">Uncharacterized protein</fullName>
    </submittedName>
</protein>
<name>A0A937FTL9_9BACT</name>
<reference evidence="1" key="1">
    <citation type="submission" date="2021-01" db="EMBL/GenBank/DDBJ databases">
        <title>Fulvivirga kasyanovii gen. nov., sp nov., a novel member of the phylum Bacteroidetes isolated from seawater in a mussel farm.</title>
        <authorList>
            <person name="Zhao L.-H."/>
            <person name="Wang Z.-J."/>
        </authorList>
    </citation>
    <scope>NUCLEOTIDE SEQUENCE</scope>
    <source>
        <strain evidence="1">29W222</strain>
    </source>
</reference>
<organism evidence="1 2">
    <name type="scientific">Fulvivirga marina</name>
    <dbReference type="NCBI Taxonomy" id="2494733"/>
    <lineage>
        <taxon>Bacteria</taxon>
        <taxon>Pseudomonadati</taxon>
        <taxon>Bacteroidota</taxon>
        <taxon>Cytophagia</taxon>
        <taxon>Cytophagales</taxon>
        <taxon>Fulvivirgaceae</taxon>
        <taxon>Fulvivirga</taxon>
    </lineage>
</organism>
<proteinExistence type="predicted"/>
<gene>
    <name evidence="1" type="ORF">JMN32_04595</name>
</gene>
<dbReference type="RefSeq" id="WP_202855117.1">
    <property type="nucleotide sequence ID" value="NZ_JAEUGD010000016.1"/>
</dbReference>
<evidence type="ECO:0000313" key="1">
    <source>
        <dbReference type="EMBL" id="MBL6445574.1"/>
    </source>
</evidence>
<accession>A0A937FTL9</accession>